<dbReference type="EMBL" id="MT483691">
    <property type="protein sequence ID" value="QLY89563.1"/>
    <property type="molecule type" value="Genomic_DNA"/>
</dbReference>
<dbReference type="EC" id="7.1.1.2" evidence="9"/>
<keyword evidence="9" id="KW-0520">NAD</keyword>
<evidence type="ECO:0000256" key="4">
    <source>
        <dbReference type="ARBA" id="ARBA00022448"/>
    </source>
</evidence>
<comment type="subcellular location">
    <subcellularLocation>
        <location evidence="1">Membrane</location>
    </subcellularLocation>
    <subcellularLocation>
        <location evidence="9">Mitochondrion membrane</location>
        <topology evidence="9">Multi-pass membrane protein</topology>
    </subcellularLocation>
</comment>
<dbReference type="InterPro" id="IPR000440">
    <property type="entry name" value="NADH_UbQ/plastoQ_OxRdtase_su3"/>
</dbReference>
<dbReference type="GO" id="GO:0030964">
    <property type="term" value="C:NADH dehydrogenase complex"/>
    <property type="evidence" value="ECO:0007669"/>
    <property type="project" value="TreeGrafter"/>
</dbReference>
<name>A0A7D6W348_9GAST</name>
<accession>A0A7D6W348</accession>
<evidence type="ECO:0000256" key="9">
    <source>
        <dbReference type="RuleBase" id="RU003640"/>
    </source>
</evidence>
<evidence type="ECO:0000256" key="6">
    <source>
        <dbReference type="ARBA" id="ARBA00022989"/>
    </source>
</evidence>
<keyword evidence="6 9" id="KW-1133">Transmembrane helix</keyword>
<evidence type="ECO:0000256" key="5">
    <source>
        <dbReference type="ARBA" id="ARBA00022692"/>
    </source>
</evidence>
<dbReference type="Pfam" id="PF00507">
    <property type="entry name" value="Oxidored_q4"/>
    <property type="match status" value="1"/>
</dbReference>
<reference evidence="11" key="1">
    <citation type="submission" date="2020-05" db="EMBL/GenBank/DDBJ databases">
        <title>DNAmark Project.</title>
        <authorList>
            <person name="Leerhoei F."/>
        </authorList>
    </citation>
    <scope>NUCLEOTIDE SEQUENCE</scope>
    <source>
        <strain evidence="11">DM1247</strain>
    </source>
</reference>
<keyword evidence="9" id="KW-1278">Translocase</keyword>
<keyword evidence="9" id="KW-0830">Ubiquinone</keyword>
<dbReference type="AlphaFoldDB" id="A0A7D6W348"/>
<proteinExistence type="inferred from homology"/>
<evidence type="ECO:0000256" key="10">
    <source>
        <dbReference type="SAM" id="SignalP"/>
    </source>
</evidence>
<keyword evidence="9" id="KW-0249">Electron transport</keyword>
<feature type="transmembrane region" description="Helical" evidence="9">
    <location>
        <begin position="83"/>
        <end position="102"/>
    </location>
</feature>
<evidence type="ECO:0000256" key="8">
    <source>
        <dbReference type="ARBA" id="ARBA00049551"/>
    </source>
</evidence>
<keyword evidence="5 9" id="KW-0812">Transmembrane</keyword>
<evidence type="ECO:0000256" key="7">
    <source>
        <dbReference type="ARBA" id="ARBA00023136"/>
    </source>
</evidence>
<feature type="signal peptide" evidence="10">
    <location>
        <begin position="1"/>
        <end position="23"/>
    </location>
</feature>
<keyword evidence="10" id="KW-0732">Signal</keyword>
<dbReference type="InterPro" id="IPR038430">
    <property type="entry name" value="NDAH_ubi_oxred_su3_sf"/>
</dbReference>
<geneLocation type="mitochondrion" evidence="11"/>
<organism evidence="11">
    <name type="scientific">Physa fontinalis</name>
    <dbReference type="NCBI Taxonomy" id="146087"/>
    <lineage>
        <taxon>Eukaryota</taxon>
        <taxon>Metazoa</taxon>
        <taxon>Spiralia</taxon>
        <taxon>Lophotrochozoa</taxon>
        <taxon>Mollusca</taxon>
        <taxon>Gastropoda</taxon>
        <taxon>Heterobranchia</taxon>
        <taxon>Euthyneura</taxon>
        <taxon>Panpulmonata</taxon>
        <taxon>Hygrophila</taxon>
        <taxon>Lymnaeoidea</taxon>
        <taxon>Physidae</taxon>
        <taxon>Physa</taxon>
    </lineage>
</organism>
<keyword evidence="4 9" id="KW-0813">Transport</keyword>
<dbReference type="PANTHER" id="PTHR11058:SF9">
    <property type="entry name" value="NADH-UBIQUINONE OXIDOREDUCTASE CHAIN 3"/>
    <property type="match status" value="1"/>
</dbReference>
<comment type="catalytic activity">
    <reaction evidence="8 9">
        <text>a ubiquinone + NADH + 5 H(+)(in) = a ubiquinol + NAD(+) + 4 H(+)(out)</text>
        <dbReference type="Rhea" id="RHEA:29091"/>
        <dbReference type="Rhea" id="RHEA-COMP:9565"/>
        <dbReference type="Rhea" id="RHEA-COMP:9566"/>
        <dbReference type="ChEBI" id="CHEBI:15378"/>
        <dbReference type="ChEBI" id="CHEBI:16389"/>
        <dbReference type="ChEBI" id="CHEBI:17976"/>
        <dbReference type="ChEBI" id="CHEBI:57540"/>
        <dbReference type="ChEBI" id="CHEBI:57945"/>
        <dbReference type="EC" id="7.1.1.2"/>
    </reaction>
</comment>
<dbReference type="GO" id="GO:0008137">
    <property type="term" value="F:NADH dehydrogenase (ubiquinone) activity"/>
    <property type="evidence" value="ECO:0007669"/>
    <property type="project" value="UniProtKB-UniRule"/>
</dbReference>
<dbReference type="Gene3D" id="1.20.58.1610">
    <property type="entry name" value="NADH:ubiquinone/plastoquinone oxidoreductase, chain 3"/>
    <property type="match status" value="1"/>
</dbReference>
<protein>
    <recommendedName>
        <fullName evidence="3 9">NADH-ubiquinone oxidoreductase chain 3</fullName>
        <ecNumber evidence="9">7.1.1.2</ecNumber>
    </recommendedName>
</protein>
<dbReference type="PANTHER" id="PTHR11058">
    <property type="entry name" value="NADH-UBIQUINONE OXIDOREDUCTASE CHAIN 3"/>
    <property type="match status" value="1"/>
</dbReference>
<keyword evidence="9" id="KW-0679">Respiratory chain</keyword>
<evidence type="ECO:0000256" key="2">
    <source>
        <dbReference type="ARBA" id="ARBA00008472"/>
    </source>
</evidence>
<dbReference type="GO" id="GO:0031966">
    <property type="term" value="C:mitochondrial membrane"/>
    <property type="evidence" value="ECO:0007669"/>
    <property type="project" value="UniProtKB-SubCell"/>
</dbReference>
<evidence type="ECO:0000313" key="11">
    <source>
        <dbReference type="EMBL" id="QLY89563.1"/>
    </source>
</evidence>
<keyword evidence="9 11" id="KW-0496">Mitochondrion</keyword>
<comment type="similarity">
    <text evidence="2 9">Belongs to the complex I subunit 3 family.</text>
</comment>
<evidence type="ECO:0000256" key="1">
    <source>
        <dbReference type="ARBA" id="ARBA00004370"/>
    </source>
</evidence>
<gene>
    <name evidence="11" type="primary">ND3</name>
</gene>
<feature type="transmembrane region" description="Helical" evidence="9">
    <location>
        <begin position="47"/>
        <end position="71"/>
    </location>
</feature>
<comment type="function">
    <text evidence="9">Core subunit of the mitochondrial membrane respiratory chain NADH dehydrogenase (Complex I) which catalyzes electron transfer from NADH through the respiratory chain, using ubiquinone as an electron acceptor. Essential for the catalytic activity of complex I.</text>
</comment>
<feature type="chain" id="PRO_5027930987" description="NADH-ubiquinone oxidoreductase chain 3" evidence="10">
    <location>
        <begin position="24"/>
        <end position="112"/>
    </location>
</feature>
<evidence type="ECO:0000256" key="3">
    <source>
        <dbReference type="ARBA" id="ARBA00021007"/>
    </source>
</evidence>
<sequence length="112" mass="13071">MMSLTLALFMLLMYLIISKMVNTYQNTSKLSPFECGFEPMSNMRAPFSVKFFMLIILFVIFDVELALLFPLSFMNFFQISLKLILTLLVILIILLVGVFLEWHNGALDWKLY</sequence>
<keyword evidence="7 9" id="KW-0472">Membrane</keyword>